<keyword evidence="1" id="KW-1133">Transmembrane helix</keyword>
<accession>A0A512ND54</accession>
<reference evidence="2 3" key="1">
    <citation type="submission" date="2019-07" db="EMBL/GenBank/DDBJ databases">
        <title>Whole genome shotgun sequence of Reyranella soli NBRC 108950.</title>
        <authorList>
            <person name="Hosoyama A."/>
            <person name="Uohara A."/>
            <person name="Ohji S."/>
            <person name="Ichikawa N."/>
        </authorList>
    </citation>
    <scope>NUCLEOTIDE SEQUENCE [LARGE SCALE GENOMIC DNA]</scope>
    <source>
        <strain evidence="2 3">NBRC 108950</strain>
    </source>
</reference>
<feature type="transmembrane region" description="Helical" evidence="1">
    <location>
        <begin position="51"/>
        <end position="73"/>
    </location>
</feature>
<keyword evidence="1" id="KW-0472">Membrane</keyword>
<comment type="caution">
    <text evidence="2">The sequence shown here is derived from an EMBL/GenBank/DDBJ whole genome shotgun (WGS) entry which is preliminary data.</text>
</comment>
<name>A0A512ND54_9HYPH</name>
<dbReference type="InterPro" id="IPR025058">
    <property type="entry name" value="DUF3995"/>
</dbReference>
<dbReference type="Pfam" id="PF13160">
    <property type="entry name" value="DUF3995"/>
    <property type="match status" value="1"/>
</dbReference>
<dbReference type="AlphaFoldDB" id="A0A512ND54"/>
<evidence type="ECO:0000313" key="2">
    <source>
        <dbReference type="EMBL" id="GEP56881.1"/>
    </source>
</evidence>
<dbReference type="EMBL" id="BKAJ01000072">
    <property type="protein sequence ID" value="GEP56881.1"/>
    <property type="molecule type" value="Genomic_DNA"/>
</dbReference>
<dbReference type="Proteomes" id="UP000321058">
    <property type="component" value="Unassembled WGS sequence"/>
</dbReference>
<evidence type="ECO:0000313" key="3">
    <source>
        <dbReference type="Proteomes" id="UP000321058"/>
    </source>
</evidence>
<keyword evidence="1" id="KW-0812">Transmembrane</keyword>
<evidence type="ECO:0008006" key="4">
    <source>
        <dbReference type="Google" id="ProtNLM"/>
    </source>
</evidence>
<gene>
    <name evidence="2" type="ORF">RSO01_40470</name>
</gene>
<feature type="transmembrane region" description="Helical" evidence="1">
    <location>
        <begin position="120"/>
        <end position="138"/>
    </location>
</feature>
<evidence type="ECO:0000256" key="1">
    <source>
        <dbReference type="SAM" id="Phobius"/>
    </source>
</evidence>
<keyword evidence="3" id="KW-1185">Reference proteome</keyword>
<sequence length="143" mass="16113">MTVLFALLLFIGVAAPAVVHAMWGMGYNWPEASEEALAKSVVGDGRRRMPPAWQCYIVACAFAAVSIWPFILLGRDEETWVQSVTFIIAGVFMARGVAGYTPTWRLHFRDEPFATRNRRYYSPYCLLIGISYLALLAGEMERQ</sequence>
<protein>
    <recommendedName>
        <fullName evidence="4">DUF3995 domain-containing protein</fullName>
    </recommendedName>
</protein>
<dbReference type="OrthoDB" id="344976at2"/>
<organism evidence="2 3">
    <name type="scientific">Reyranella soli</name>
    <dbReference type="NCBI Taxonomy" id="1230389"/>
    <lineage>
        <taxon>Bacteria</taxon>
        <taxon>Pseudomonadati</taxon>
        <taxon>Pseudomonadota</taxon>
        <taxon>Alphaproteobacteria</taxon>
        <taxon>Hyphomicrobiales</taxon>
        <taxon>Reyranellaceae</taxon>
        <taxon>Reyranella</taxon>
    </lineage>
</organism>
<proteinExistence type="predicted"/>
<feature type="transmembrane region" description="Helical" evidence="1">
    <location>
        <begin position="80"/>
        <end position="100"/>
    </location>
</feature>
<dbReference type="RefSeq" id="WP_147151244.1">
    <property type="nucleotide sequence ID" value="NZ_BKAJ01000072.1"/>
</dbReference>